<sequence>ASLTSFSSKMVLPTGPMKFVRLWTTFSLAVKRLFDDLNETYAAIELDLIGVLSDEVVSLMDKICWLLCALYHSFNITDWDLNSVQQFMRFCWRKQKQKTVPNVFVNKTHVGGCDATFEALDNGKLNELLAGISYDYDLIVLGGGSGGLAASKEAATLGQKVLVCDYVKPSPKGTTWGLGGTCVNVGCIPKKLMHRAAIIGCDLKDAPHFGWKIPESVEHNWDEMVSNIRNYIKSLNFGYRKSLREKKVDYKNAFVTFIDNHTVELTNKAGKKETVSGRHFIIACGGRPNYPDIPGAIEYGITSDDIFSLSHHPGKCLIVGASYIALECAGFLHGLGFDCTIMVRSIFLRGFDQQVAEMIGDHMKNHGIKFIRPCVPTKVEEINEGKPGLYKVTAKMMDTKEIVEGEYNTVLFAIGRSACTDPLNLQNVGVIINPSNKKIVVDGTEHTSMKNIFAIGDVIDGKLELTPVAIQAGQLLARRLYGKSDVPMDYQNVPTTVFTPLEYGFVGLSEEDAIKKYGESDIEVYHSNYNPLEYALSKRDENTCYAKLVCVKSEQDRVVGLHILGPNAGEITQGFALGVKLNAKKSDFANLVGIHPTDAEIFTTMNVTKSSGLSVQKTDC</sequence>
<dbReference type="PRINTS" id="PR00411">
    <property type="entry name" value="PNDRDTASEI"/>
</dbReference>
<evidence type="ECO:0000256" key="6">
    <source>
        <dbReference type="ARBA" id="ARBA00022857"/>
    </source>
</evidence>
<evidence type="ECO:0000256" key="7">
    <source>
        <dbReference type="ARBA" id="ARBA00022933"/>
    </source>
</evidence>
<evidence type="ECO:0000256" key="1">
    <source>
        <dbReference type="ARBA" id="ARBA00001974"/>
    </source>
</evidence>
<dbReference type="NCBIfam" id="TIGR01438">
    <property type="entry name" value="TGR"/>
    <property type="match status" value="1"/>
</dbReference>
<dbReference type="GO" id="GO:0050660">
    <property type="term" value="F:flavin adenine dinucleotide binding"/>
    <property type="evidence" value="ECO:0007669"/>
    <property type="project" value="InterPro"/>
</dbReference>
<comment type="cofactor">
    <cofactor evidence="1">
        <name>FAD</name>
        <dbReference type="ChEBI" id="CHEBI:57692"/>
    </cofactor>
</comment>
<dbReference type="PROSITE" id="PS00076">
    <property type="entry name" value="PYRIDINE_REDOX_1"/>
    <property type="match status" value="1"/>
</dbReference>
<evidence type="ECO:0000256" key="11">
    <source>
        <dbReference type="ARBA" id="ARBA00048132"/>
    </source>
</evidence>
<dbReference type="Pfam" id="PF02852">
    <property type="entry name" value="Pyr_redox_dim"/>
    <property type="match status" value="1"/>
</dbReference>
<feature type="domain" description="Pyridine nucleotide-disulphide oxidoreductase dimerisation" evidence="14">
    <location>
        <begin position="493"/>
        <end position="605"/>
    </location>
</feature>
<keyword evidence="4 13" id="KW-0285">Flavoprotein</keyword>
<dbReference type="GO" id="GO:0005829">
    <property type="term" value="C:cytosol"/>
    <property type="evidence" value="ECO:0007669"/>
    <property type="project" value="TreeGrafter"/>
</dbReference>
<dbReference type="Gene3D" id="3.30.390.30">
    <property type="match status" value="1"/>
</dbReference>
<comment type="similarity">
    <text evidence="2 13">Belongs to the class-I pyridine nucleotide-disulfide oxidoreductase family.</text>
</comment>
<comment type="catalytic activity">
    <reaction evidence="11">
        <text>[thioredoxin]-dithiol + NADP(+) = [thioredoxin]-disulfide + NADPH + H(+)</text>
        <dbReference type="Rhea" id="RHEA:20345"/>
        <dbReference type="Rhea" id="RHEA-COMP:10698"/>
        <dbReference type="Rhea" id="RHEA-COMP:10700"/>
        <dbReference type="ChEBI" id="CHEBI:15378"/>
        <dbReference type="ChEBI" id="CHEBI:29950"/>
        <dbReference type="ChEBI" id="CHEBI:50058"/>
        <dbReference type="ChEBI" id="CHEBI:57783"/>
        <dbReference type="ChEBI" id="CHEBI:58349"/>
        <dbReference type="EC" id="1.8.1.9"/>
    </reaction>
</comment>
<keyword evidence="6" id="KW-0521">NADP</keyword>
<dbReference type="EMBL" id="JASPKZ010004925">
    <property type="protein sequence ID" value="KAJ9589625.1"/>
    <property type="molecule type" value="Genomic_DNA"/>
</dbReference>
<dbReference type="InterPro" id="IPR036249">
    <property type="entry name" value="Thioredoxin-like_sf"/>
</dbReference>
<dbReference type="FunFam" id="3.30.390.30:FF:000004">
    <property type="entry name" value="Thioredoxin reductase 1, cytoplasmic"/>
    <property type="match status" value="1"/>
</dbReference>
<dbReference type="InterPro" id="IPR006338">
    <property type="entry name" value="Thioredoxin/glutathione_Rdtase"/>
</dbReference>
<dbReference type="EC" id="1.8.1.9" evidence="3"/>
<dbReference type="SUPFAM" id="SSF51905">
    <property type="entry name" value="FAD/NAD(P)-binding domain"/>
    <property type="match status" value="1"/>
</dbReference>
<comment type="function">
    <text evidence="12">Thioredoxin system is a major player in glutathione metabolism, due to the demonstrated absence of a glutathione reductase. Functionally interacts with the Sod/Cat reactive oxidation species (ROS) defense system and thereby has a role in preadult development and life span. Lack of a glutathione reductase suggests antioxidant defense in Drosophila, and probably in related insects, differs fundamentally from that in other organisms.</text>
</comment>
<organism evidence="16 17">
    <name type="scientific">Diploptera punctata</name>
    <name type="common">Pacific beetle cockroach</name>
    <dbReference type="NCBI Taxonomy" id="6984"/>
    <lineage>
        <taxon>Eukaryota</taxon>
        <taxon>Metazoa</taxon>
        <taxon>Ecdysozoa</taxon>
        <taxon>Arthropoda</taxon>
        <taxon>Hexapoda</taxon>
        <taxon>Insecta</taxon>
        <taxon>Pterygota</taxon>
        <taxon>Neoptera</taxon>
        <taxon>Polyneoptera</taxon>
        <taxon>Dictyoptera</taxon>
        <taxon>Blattodea</taxon>
        <taxon>Blaberoidea</taxon>
        <taxon>Blaberidae</taxon>
        <taxon>Diplopterinae</taxon>
        <taxon>Diploptera</taxon>
    </lineage>
</organism>
<protein>
    <recommendedName>
        <fullName evidence="3">thioredoxin-disulfide reductase (NADPH)</fullName>
        <ecNumber evidence="3">1.8.1.9</ecNumber>
    </recommendedName>
</protein>
<evidence type="ECO:0000256" key="3">
    <source>
        <dbReference type="ARBA" id="ARBA00012610"/>
    </source>
</evidence>
<gene>
    <name evidence="16" type="ORF">L9F63_017165</name>
</gene>
<evidence type="ECO:0000256" key="12">
    <source>
        <dbReference type="ARBA" id="ARBA00054062"/>
    </source>
</evidence>
<dbReference type="GO" id="GO:0005739">
    <property type="term" value="C:mitochondrion"/>
    <property type="evidence" value="ECO:0007669"/>
    <property type="project" value="TreeGrafter"/>
</dbReference>
<keyword evidence="7" id="KW-0712">Selenocysteine</keyword>
<dbReference type="SUPFAM" id="SSF52833">
    <property type="entry name" value="Thioredoxin-like"/>
    <property type="match status" value="1"/>
</dbReference>
<dbReference type="PANTHER" id="PTHR42737:SF8">
    <property type="entry name" value="THIOREDOXIN-DISULFIDE REDUCTASE"/>
    <property type="match status" value="1"/>
</dbReference>
<evidence type="ECO:0000256" key="4">
    <source>
        <dbReference type="ARBA" id="ARBA00022630"/>
    </source>
</evidence>
<reference evidence="16" key="2">
    <citation type="submission" date="2023-05" db="EMBL/GenBank/DDBJ databases">
        <authorList>
            <person name="Fouks B."/>
        </authorList>
    </citation>
    <scope>NUCLEOTIDE SEQUENCE</scope>
    <source>
        <strain evidence="16">Stay&amp;Tobe</strain>
        <tissue evidence="16">Testes</tissue>
    </source>
</reference>
<evidence type="ECO:0000313" key="17">
    <source>
        <dbReference type="Proteomes" id="UP001233999"/>
    </source>
</evidence>
<dbReference type="GO" id="GO:0006749">
    <property type="term" value="P:glutathione metabolic process"/>
    <property type="evidence" value="ECO:0007669"/>
    <property type="project" value="TreeGrafter"/>
</dbReference>
<dbReference type="PRINTS" id="PR00368">
    <property type="entry name" value="FADPNR"/>
</dbReference>
<feature type="non-terminal residue" evidence="16">
    <location>
        <position position="620"/>
    </location>
</feature>
<dbReference type="InterPro" id="IPR023753">
    <property type="entry name" value="FAD/NAD-binding_dom"/>
</dbReference>
<proteinExistence type="inferred from homology"/>
<dbReference type="GO" id="GO:0004791">
    <property type="term" value="F:thioredoxin-disulfide reductase (NADPH) activity"/>
    <property type="evidence" value="ECO:0007669"/>
    <property type="project" value="UniProtKB-EC"/>
</dbReference>
<dbReference type="GO" id="GO:0004362">
    <property type="term" value="F:glutathione-disulfide reductase (NADPH) activity"/>
    <property type="evidence" value="ECO:0007669"/>
    <property type="project" value="TreeGrafter"/>
</dbReference>
<dbReference type="PROSITE" id="PS51354">
    <property type="entry name" value="GLUTAREDOXIN_2"/>
    <property type="match status" value="1"/>
</dbReference>
<dbReference type="SUPFAM" id="SSF55424">
    <property type="entry name" value="FAD/NAD-linked reductases, dimerisation (C-terminal) domain"/>
    <property type="match status" value="1"/>
</dbReference>
<keyword evidence="5 13" id="KW-0274">FAD</keyword>
<dbReference type="Gene3D" id="3.50.50.60">
    <property type="entry name" value="FAD/NAD(P)-binding domain"/>
    <property type="match status" value="2"/>
</dbReference>
<evidence type="ECO:0000259" key="15">
    <source>
        <dbReference type="Pfam" id="PF07992"/>
    </source>
</evidence>
<dbReference type="GO" id="GO:0045454">
    <property type="term" value="P:cell redox homeostasis"/>
    <property type="evidence" value="ECO:0007669"/>
    <property type="project" value="InterPro"/>
</dbReference>
<name>A0AAD7ZZ61_DIPPU</name>
<dbReference type="Proteomes" id="UP001233999">
    <property type="component" value="Unassembled WGS sequence"/>
</dbReference>
<reference evidence="16" key="1">
    <citation type="journal article" date="2023" name="IScience">
        <title>Live-bearing cockroach genome reveals convergent evolutionary mechanisms linked to viviparity in insects and beyond.</title>
        <authorList>
            <person name="Fouks B."/>
            <person name="Harrison M.C."/>
            <person name="Mikhailova A.A."/>
            <person name="Marchal E."/>
            <person name="English S."/>
            <person name="Carruthers M."/>
            <person name="Jennings E.C."/>
            <person name="Chiamaka E.L."/>
            <person name="Frigard R.A."/>
            <person name="Pippel M."/>
            <person name="Attardo G.M."/>
            <person name="Benoit J.B."/>
            <person name="Bornberg-Bauer E."/>
            <person name="Tobe S.S."/>
        </authorList>
    </citation>
    <scope>NUCLEOTIDE SEQUENCE</scope>
    <source>
        <strain evidence="16">Stay&amp;Tobe</strain>
    </source>
</reference>
<dbReference type="GO" id="GO:0034599">
    <property type="term" value="P:cellular response to oxidative stress"/>
    <property type="evidence" value="ECO:0007669"/>
    <property type="project" value="TreeGrafter"/>
</dbReference>
<evidence type="ECO:0000256" key="2">
    <source>
        <dbReference type="ARBA" id="ARBA00007532"/>
    </source>
</evidence>
<dbReference type="FunFam" id="3.50.50.60:FF:000190">
    <property type="entry name" value="Thioredoxin reductase"/>
    <property type="match status" value="1"/>
</dbReference>
<evidence type="ECO:0000256" key="5">
    <source>
        <dbReference type="ARBA" id="ARBA00022827"/>
    </source>
</evidence>
<dbReference type="InterPro" id="IPR004099">
    <property type="entry name" value="Pyr_nucl-diS_OxRdtase_dimer"/>
</dbReference>
<dbReference type="Pfam" id="PF07992">
    <property type="entry name" value="Pyr_redox_2"/>
    <property type="match status" value="1"/>
</dbReference>
<accession>A0AAD7ZZ61</accession>
<keyword evidence="8 13" id="KW-0560">Oxidoreductase</keyword>
<dbReference type="Gene3D" id="3.40.30.10">
    <property type="entry name" value="Glutaredoxin"/>
    <property type="match status" value="1"/>
</dbReference>
<evidence type="ECO:0000256" key="8">
    <source>
        <dbReference type="ARBA" id="ARBA00023002"/>
    </source>
</evidence>
<dbReference type="InterPro" id="IPR016156">
    <property type="entry name" value="FAD/NAD-linked_Rdtase_dimer_sf"/>
</dbReference>
<dbReference type="InterPro" id="IPR012999">
    <property type="entry name" value="Pyr_OxRdtase_I_AS"/>
</dbReference>
<dbReference type="AlphaFoldDB" id="A0AAD7ZZ61"/>
<evidence type="ECO:0000256" key="10">
    <source>
        <dbReference type="ARBA" id="ARBA00023284"/>
    </source>
</evidence>
<dbReference type="InterPro" id="IPR046952">
    <property type="entry name" value="GSHR/TRXR-like"/>
</dbReference>
<keyword evidence="9" id="KW-1015">Disulfide bond</keyword>
<evidence type="ECO:0000313" key="16">
    <source>
        <dbReference type="EMBL" id="KAJ9589625.1"/>
    </source>
</evidence>
<feature type="domain" description="FAD/NAD(P)-binding" evidence="15">
    <location>
        <begin position="136"/>
        <end position="473"/>
    </location>
</feature>
<evidence type="ECO:0000256" key="9">
    <source>
        <dbReference type="ARBA" id="ARBA00023157"/>
    </source>
</evidence>
<keyword evidence="17" id="KW-1185">Reference proteome</keyword>
<dbReference type="PANTHER" id="PTHR42737">
    <property type="entry name" value="GLUTATHIONE REDUCTASE"/>
    <property type="match status" value="1"/>
</dbReference>
<evidence type="ECO:0000256" key="13">
    <source>
        <dbReference type="RuleBase" id="RU003691"/>
    </source>
</evidence>
<evidence type="ECO:0000259" key="14">
    <source>
        <dbReference type="Pfam" id="PF02852"/>
    </source>
</evidence>
<comment type="caution">
    <text evidence="16">The sequence shown here is derived from an EMBL/GenBank/DDBJ whole genome shotgun (WGS) entry which is preliminary data.</text>
</comment>
<dbReference type="InterPro" id="IPR036188">
    <property type="entry name" value="FAD/NAD-bd_sf"/>
</dbReference>
<keyword evidence="10 13" id="KW-0676">Redox-active center</keyword>